<dbReference type="HOGENOM" id="CLU_052147_1_0_0"/>
<keyword evidence="6" id="KW-1185">Reference proteome</keyword>
<dbReference type="AlphaFoldDB" id="A0A075WWB6"/>
<organism evidence="4 6">
    <name type="scientific">Thermodesulfobacterium commune DSM 2178</name>
    <dbReference type="NCBI Taxonomy" id="289377"/>
    <lineage>
        <taxon>Bacteria</taxon>
        <taxon>Pseudomonadati</taxon>
        <taxon>Thermodesulfobacteriota</taxon>
        <taxon>Thermodesulfobacteria</taxon>
        <taxon>Thermodesulfobacteriales</taxon>
        <taxon>Thermodesulfobacteriaceae</taxon>
        <taxon>Thermodesulfobacterium</taxon>
    </lineage>
</organism>
<dbReference type="Pfam" id="PF02754">
    <property type="entry name" value="CCG"/>
    <property type="match status" value="2"/>
</dbReference>
<evidence type="ECO:0000259" key="2">
    <source>
        <dbReference type="Pfam" id="PF02754"/>
    </source>
</evidence>
<feature type="domain" description="Cysteine-rich" evidence="2">
    <location>
        <begin position="152"/>
        <end position="243"/>
    </location>
</feature>
<evidence type="ECO:0000313" key="6">
    <source>
        <dbReference type="Proteomes" id="UP000028481"/>
    </source>
</evidence>
<evidence type="ECO:0000313" key="3">
    <source>
        <dbReference type="EMBL" id="AIH03353.1"/>
    </source>
</evidence>
<dbReference type="KEGG" id="tcm:HL41_00015"/>
<dbReference type="KEGG" id="tcm:HL41_09205"/>
<dbReference type="PaxDb" id="289377-HL41_00015"/>
<evidence type="ECO:0000256" key="1">
    <source>
        <dbReference type="ARBA" id="ARBA00023002"/>
    </source>
</evidence>
<dbReference type="PANTHER" id="PTHR42947:SF1">
    <property type="entry name" value="COB--COM HETERODISULFIDE REDUCTASE SUBUNIT B 1"/>
    <property type="match status" value="1"/>
</dbReference>
<name>A0A075WWB6_9BACT</name>
<evidence type="ECO:0000313" key="4">
    <source>
        <dbReference type="EMBL" id="AIH04798.1"/>
    </source>
</evidence>
<dbReference type="PANTHER" id="PTHR42947">
    <property type="entry name" value="COB--COM HETERODISULFIDE REDUCTASE SUBUNIT B 1"/>
    <property type="match status" value="1"/>
</dbReference>
<dbReference type="GO" id="GO:0016491">
    <property type="term" value="F:oxidoreductase activity"/>
    <property type="evidence" value="ECO:0007669"/>
    <property type="project" value="UniProtKB-KW"/>
</dbReference>
<dbReference type="Gene3D" id="1.20.1050.140">
    <property type="match status" value="1"/>
</dbReference>
<dbReference type="InterPro" id="IPR004017">
    <property type="entry name" value="Cys_rich_dom"/>
</dbReference>
<dbReference type="EMBL" id="CP008796">
    <property type="protein sequence ID" value="AIH03353.1"/>
    <property type="molecule type" value="Genomic_DNA"/>
</dbReference>
<evidence type="ECO:0000313" key="5">
    <source>
        <dbReference type="EMBL" id="AIH04801.1"/>
    </source>
</evidence>
<dbReference type="InterPro" id="IPR051278">
    <property type="entry name" value="HdrB/HdrD_reductase"/>
</dbReference>
<dbReference type="Proteomes" id="UP000028481">
    <property type="component" value="Chromosome"/>
</dbReference>
<dbReference type="EMBL" id="CP008796">
    <property type="protein sequence ID" value="AIH04798.1"/>
    <property type="molecule type" value="Genomic_DNA"/>
</dbReference>
<dbReference type="eggNOG" id="COG2048">
    <property type="taxonomic scope" value="Bacteria"/>
</dbReference>
<dbReference type="RefSeq" id="WP_038549335.1">
    <property type="nucleotide sequence ID" value="NZ_CP008796.1"/>
</dbReference>
<proteinExistence type="predicted"/>
<dbReference type="STRING" id="289377.HL41_00015"/>
<gene>
    <name evidence="3" type="ORF">HL41_00015</name>
    <name evidence="4" type="ORF">HL41_09205</name>
    <name evidence="5" type="ORF">HL41_09230</name>
</gene>
<dbReference type="KEGG" id="tcm:HL41_09230"/>
<accession>A0A075WWB6</accession>
<protein>
    <submittedName>
        <fullName evidence="4">Heterodisulfide reductase</fullName>
    </submittedName>
</protein>
<dbReference type="OrthoDB" id="9777685at2"/>
<sequence>MKRVGLFLGCNIPLRRPDIEYSMRYLLKELGVEVVDLEGATCCPAFGTMPSVDLVGWCVGSAWNMAIAEGKGLEVMVTGCGSCYGSLNEARYHMEKHPEIKEKVNEILGSVGMRYEGKVKVYNIYNYIYDFIGLEELRKAVKYPLNGMVCGVQVGCHNLWPSKAYPANDENTFQPRRLREICEALGGVAPWYSMMTDCCGMGALGSLARDKSWSLFKKKASKMIEEINPEVFVTGCSSCLLRFDNDQAQMKKEGVIDFEVPAVHVAQLVALALGAEPEKAVGLAEVPVDKVVEKIRAGGK</sequence>
<keyword evidence="1" id="KW-0560">Oxidoreductase</keyword>
<reference evidence="4 6" key="1">
    <citation type="journal article" date="2015" name="Genome Announc.">
        <title>Genome Sequence of a Sulfate-Reducing Thermophilic Bacterium, Thermodesulfobacterium commune DSM 2178T (Phylum Thermodesulfobacteria).</title>
        <authorList>
            <person name="Bhatnagar S."/>
            <person name="Badger J.H."/>
            <person name="Madupu R."/>
            <person name="Khouri H.M."/>
            <person name="O'Connor E.M."/>
            <person name="Robb F.T."/>
            <person name="Ward N.L."/>
            <person name="Eisen J.A."/>
        </authorList>
    </citation>
    <scope>NUCLEOTIDE SEQUENCE [LARGE SCALE GENOMIC DNA]</scope>
    <source>
        <strain evidence="4 6">DSM 2178</strain>
    </source>
</reference>
<dbReference type="EMBL" id="CP008796">
    <property type="protein sequence ID" value="AIH04801.1"/>
    <property type="molecule type" value="Genomic_DNA"/>
</dbReference>
<feature type="domain" description="Cysteine-rich" evidence="2">
    <location>
        <begin position="4"/>
        <end position="87"/>
    </location>
</feature>